<dbReference type="EMBL" id="CAJPIJ010000167">
    <property type="protein sequence ID" value="CAG2001357.1"/>
    <property type="molecule type" value="Genomic_DNA"/>
</dbReference>
<evidence type="ECO:0000313" key="1">
    <source>
        <dbReference type="EMBL" id="CAG2001357.1"/>
    </source>
</evidence>
<dbReference type="EMBL" id="CAAKMV010000129">
    <property type="protein sequence ID" value="VIO57365.1"/>
    <property type="molecule type" value="Genomic_DNA"/>
</dbReference>
<gene>
    <name evidence="2" type="ORF">FUG_LOCUS251655</name>
    <name evidence="1" type="ORF">MDCFG202_LOCUS464492</name>
</gene>
<evidence type="ECO:0000313" key="2">
    <source>
        <dbReference type="EMBL" id="VIO57365.1"/>
    </source>
</evidence>
<reference evidence="1" key="2">
    <citation type="submission" date="2021-03" db="EMBL/GenBank/DDBJ databases">
        <authorList>
            <person name="Alouane T."/>
            <person name="Langin T."/>
            <person name="Bonhomme L."/>
        </authorList>
    </citation>
    <scope>NUCLEOTIDE SEQUENCE</scope>
    <source>
        <strain evidence="1">MDC_Fg202</strain>
    </source>
</reference>
<reference evidence="2" key="1">
    <citation type="submission" date="2019-04" db="EMBL/GenBank/DDBJ databases">
        <authorList>
            <person name="Melise S."/>
            <person name="Noan J."/>
            <person name="Okalmin O."/>
        </authorList>
    </citation>
    <scope>NUCLEOTIDE SEQUENCE</scope>
    <source>
        <strain evidence="2">FN9</strain>
    </source>
</reference>
<dbReference type="Proteomes" id="UP000746612">
    <property type="component" value="Unassembled WGS sequence"/>
</dbReference>
<dbReference type="AlphaFoldDB" id="A0A4E9DCL1"/>
<protein>
    <submittedName>
        <fullName evidence="2">Uncharacterized protein</fullName>
    </submittedName>
</protein>
<name>A0A4E9DCL1_GIBZA</name>
<proteinExistence type="predicted"/>
<organism evidence="2">
    <name type="scientific">Gibberella zeae</name>
    <name type="common">Wheat head blight fungus</name>
    <name type="synonym">Fusarium graminearum</name>
    <dbReference type="NCBI Taxonomy" id="5518"/>
    <lineage>
        <taxon>Eukaryota</taxon>
        <taxon>Fungi</taxon>
        <taxon>Dikarya</taxon>
        <taxon>Ascomycota</taxon>
        <taxon>Pezizomycotina</taxon>
        <taxon>Sordariomycetes</taxon>
        <taxon>Hypocreomycetidae</taxon>
        <taxon>Hypocreales</taxon>
        <taxon>Nectriaceae</taxon>
        <taxon>Fusarium</taxon>
    </lineage>
</organism>
<sequence length="97" mass="10952">MEIPSILEIIGLRHCWKSLIWAKRWDLDKDNCTTGETPLEAEDGIDALALNNTLGVTQQKTTLWESAFRRASPFMHARPGIRLLTDLGLPRPEPLIS</sequence>
<accession>A0A4E9DCL1</accession>